<evidence type="ECO:0008006" key="10">
    <source>
        <dbReference type="Google" id="ProtNLM"/>
    </source>
</evidence>
<evidence type="ECO:0000256" key="2">
    <source>
        <dbReference type="ARBA" id="ARBA00022908"/>
    </source>
</evidence>
<keyword evidence="9" id="KW-1185">Reference proteome</keyword>
<dbReference type="InterPro" id="IPR013762">
    <property type="entry name" value="Integrase-like_cat_sf"/>
</dbReference>
<evidence type="ECO:0000313" key="9">
    <source>
        <dbReference type="Proteomes" id="UP000027337"/>
    </source>
</evidence>
<dbReference type="InterPro" id="IPR038488">
    <property type="entry name" value="Integrase_DNA-bd_sf"/>
</dbReference>
<dbReference type="RefSeq" id="WP_051583994.1">
    <property type="nucleotide sequence ID" value="NZ_JEMU01000002.1"/>
</dbReference>
<comment type="caution">
    <text evidence="8">The sequence shown here is derived from an EMBL/GenBank/DDBJ whole genome shotgun (WGS) entry which is preliminary data.</text>
</comment>
<dbReference type="AlphaFoldDB" id="A0A061SWE2"/>
<keyword evidence="3 5" id="KW-0238">DNA-binding</keyword>
<gene>
    <name evidence="8" type="ORF">PM02_02255</name>
</gene>
<dbReference type="GO" id="GO:0003677">
    <property type="term" value="F:DNA binding"/>
    <property type="evidence" value="ECO:0007669"/>
    <property type="project" value="UniProtKB-UniRule"/>
</dbReference>
<protein>
    <recommendedName>
        <fullName evidence="10">Integrase</fullName>
    </recommendedName>
</protein>
<dbReference type="InterPro" id="IPR010998">
    <property type="entry name" value="Integrase_recombinase_N"/>
</dbReference>
<dbReference type="PROSITE" id="PS51898">
    <property type="entry name" value="TYR_RECOMBINASE"/>
    <property type="match status" value="1"/>
</dbReference>
<dbReference type="InterPro" id="IPR025166">
    <property type="entry name" value="Integrase_DNA_bind_dom"/>
</dbReference>
<dbReference type="PANTHER" id="PTHR30629">
    <property type="entry name" value="PROPHAGE INTEGRASE"/>
    <property type="match status" value="1"/>
</dbReference>
<dbReference type="Proteomes" id="UP000027337">
    <property type="component" value="Unassembled WGS sequence"/>
</dbReference>
<evidence type="ECO:0000256" key="5">
    <source>
        <dbReference type="PROSITE-ProRule" id="PRU01248"/>
    </source>
</evidence>
<dbReference type="EMBL" id="JEMU01000002">
    <property type="protein sequence ID" value="KAJ04298.1"/>
    <property type="molecule type" value="Genomic_DNA"/>
</dbReference>
<keyword evidence="2" id="KW-0229">DNA integration</keyword>
<dbReference type="InterPro" id="IPR011010">
    <property type="entry name" value="DNA_brk_join_enz"/>
</dbReference>
<evidence type="ECO:0000256" key="4">
    <source>
        <dbReference type="ARBA" id="ARBA00023172"/>
    </source>
</evidence>
<dbReference type="InterPro" id="IPR050808">
    <property type="entry name" value="Phage_Integrase"/>
</dbReference>
<dbReference type="GO" id="GO:0006310">
    <property type="term" value="P:DNA recombination"/>
    <property type="evidence" value="ECO:0007669"/>
    <property type="project" value="UniProtKB-KW"/>
</dbReference>
<dbReference type="Gene3D" id="1.10.150.130">
    <property type="match status" value="1"/>
</dbReference>
<dbReference type="STRING" id="83219.PM02_02255"/>
<evidence type="ECO:0000259" key="7">
    <source>
        <dbReference type="PROSITE" id="PS51900"/>
    </source>
</evidence>
<keyword evidence="4" id="KW-0233">DNA recombination</keyword>
<feature type="domain" description="Tyr recombinase" evidence="6">
    <location>
        <begin position="216"/>
        <end position="390"/>
    </location>
</feature>
<evidence type="ECO:0000256" key="1">
    <source>
        <dbReference type="ARBA" id="ARBA00008857"/>
    </source>
</evidence>
<feature type="domain" description="Core-binding (CB)" evidence="7">
    <location>
        <begin position="102"/>
        <end position="182"/>
    </location>
</feature>
<dbReference type="CDD" id="cd00796">
    <property type="entry name" value="INT_Rci_Hp1_C"/>
    <property type="match status" value="1"/>
</dbReference>
<sequence>MATSSKLTKRNVDAAKPGDRVFVLWDSEVSGFGLKVHPTGRKTYVFKYRVGGGRSGRRREPTIGVHGSLTPDQARQVAIEMARDVSLGKDPASLRDQVRKAPTMSKLFDRYLAEHARPFKRASSVRNDERIIDKTLRPALGHLKVEHVAREDILGIHGSMADRPYEANRTLALLSKLFNLAELWELRPDGSNPTRHVKRFKEERRERLLSEQELAHLGVVLSQAERGPIPDRDGNDRLIFPPAITAIRLLLFTGARSGEVLGLKWSWINWGLRRAELPDSKTGRKFVYLAPPAMEVIASVQAGDPDPNFVVRGKTPGTHLVNLKDPWGIIRKCAGIDDVRIHDLRHCFASIGAMSGMSLPMIGALLGHKDIATTQRYAHLSDNPVRSAADQIGNRLNELLKPNALTDIGQAGNAQNE</sequence>
<accession>A0A061SWE2</accession>
<dbReference type="PANTHER" id="PTHR30629:SF2">
    <property type="entry name" value="PROPHAGE INTEGRASE INTS-RELATED"/>
    <property type="match status" value="1"/>
</dbReference>
<dbReference type="InterPro" id="IPR044068">
    <property type="entry name" value="CB"/>
</dbReference>
<dbReference type="Gene3D" id="3.30.160.390">
    <property type="entry name" value="Integrase, DNA-binding domain"/>
    <property type="match status" value="1"/>
</dbReference>
<reference evidence="8 9" key="1">
    <citation type="journal article" date="2014" name="Genome Announc.">
        <title>Draft Genome Sequences of Two Isolates of the Roseobacter Group, Sulfitobacter sp. Strains 3SOLIMAR09 and 1FIGIMAR09, from Harbors of Mallorca Island (Mediterranean Sea).</title>
        <authorList>
            <person name="Mas-Llado M."/>
            <person name="Pina-Villalonga J.M."/>
            <person name="Brunet-Galmes I."/>
            <person name="Nogales B."/>
            <person name="Bosch R."/>
        </authorList>
    </citation>
    <scope>NUCLEOTIDE SEQUENCE [LARGE SCALE GENOMIC DNA]</scope>
    <source>
        <strain evidence="8 9">1FIGIMAR09</strain>
    </source>
</reference>
<dbReference type="Gene3D" id="1.10.443.10">
    <property type="entry name" value="Intergrase catalytic core"/>
    <property type="match status" value="1"/>
</dbReference>
<dbReference type="SUPFAM" id="SSF56349">
    <property type="entry name" value="DNA breaking-rejoining enzymes"/>
    <property type="match status" value="1"/>
</dbReference>
<organism evidence="8 9">
    <name type="scientific">Sulfitobacter mediterraneus</name>
    <dbReference type="NCBI Taxonomy" id="83219"/>
    <lineage>
        <taxon>Bacteria</taxon>
        <taxon>Pseudomonadati</taxon>
        <taxon>Pseudomonadota</taxon>
        <taxon>Alphaproteobacteria</taxon>
        <taxon>Rhodobacterales</taxon>
        <taxon>Roseobacteraceae</taxon>
        <taxon>Sulfitobacter</taxon>
    </lineage>
</organism>
<dbReference type="GO" id="GO:0015074">
    <property type="term" value="P:DNA integration"/>
    <property type="evidence" value="ECO:0007669"/>
    <property type="project" value="UniProtKB-KW"/>
</dbReference>
<name>A0A061SWE2_9RHOB</name>
<evidence type="ECO:0000259" key="6">
    <source>
        <dbReference type="PROSITE" id="PS51898"/>
    </source>
</evidence>
<proteinExistence type="inferred from homology"/>
<dbReference type="Pfam" id="PF13356">
    <property type="entry name" value="Arm-DNA-bind_3"/>
    <property type="match status" value="1"/>
</dbReference>
<dbReference type="Pfam" id="PF00589">
    <property type="entry name" value="Phage_integrase"/>
    <property type="match status" value="1"/>
</dbReference>
<dbReference type="PROSITE" id="PS51900">
    <property type="entry name" value="CB"/>
    <property type="match status" value="1"/>
</dbReference>
<comment type="similarity">
    <text evidence="1">Belongs to the 'phage' integrase family.</text>
</comment>
<evidence type="ECO:0000313" key="8">
    <source>
        <dbReference type="EMBL" id="KAJ04298.1"/>
    </source>
</evidence>
<dbReference type="eggNOG" id="COG0582">
    <property type="taxonomic scope" value="Bacteria"/>
</dbReference>
<evidence type="ECO:0000256" key="3">
    <source>
        <dbReference type="ARBA" id="ARBA00023125"/>
    </source>
</evidence>
<dbReference type="InterPro" id="IPR002104">
    <property type="entry name" value="Integrase_catalytic"/>
</dbReference>